<evidence type="ECO:0000256" key="4">
    <source>
        <dbReference type="ARBA" id="ARBA00022692"/>
    </source>
</evidence>
<dbReference type="EMBL" id="VWXX01000001">
    <property type="protein sequence ID" value="KAA6187858.1"/>
    <property type="molecule type" value="Genomic_DNA"/>
</dbReference>
<sequence>MISFVVPVYRSAESLPELHRRITAVFGDGDQDLEIIFVEDCGGDASWPVIQQLAAVDQRVRGYRMSRNYGQHNALLCGIREARGETIVTLDDDLQHPPEEIPKLLAKLNEGFDVVYGPPEKEQHGLLRDLASQITKLALEGAMGAANARQVSALRAFRTRLRDAFTDYRSPTVNIDVLLTWATTRFFAVRVRHETRKYGESGYTPRKLVRHALNMMTGFSTRPLQLASLMGFSFALFGLAILAYVLIRWLLQGSAVPGFAFLASIIAIFSGAQLMALGIIGEYLARMHFRTMERPTYVVREETTEQGA</sequence>
<keyword evidence="1" id="KW-1003">Cell membrane</keyword>
<dbReference type="Proteomes" id="UP000322981">
    <property type="component" value="Unassembled WGS sequence"/>
</dbReference>
<dbReference type="RefSeq" id="WP_150089515.1">
    <property type="nucleotide sequence ID" value="NZ_VWXX01000001.1"/>
</dbReference>
<dbReference type="PANTHER" id="PTHR48090:SF3">
    <property type="entry name" value="UNDECAPRENYL-PHOSPHATE 4-DEOXY-4-FORMAMIDO-L-ARABINOSE TRANSFERASE"/>
    <property type="match status" value="1"/>
</dbReference>
<evidence type="ECO:0000256" key="8">
    <source>
        <dbReference type="SAM" id="Phobius"/>
    </source>
</evidence>
<keyword evidence="11" id="KW-1185">Reference proteome</keyword>
<keyword evidence="2" id="KW-0328">Glycosyltransferase</keyword>
<evidence type="ECO:0000256" key="3">
    <source>
        <dbReference type="ARBA" id="ARBA00022679"/>
    </source>
</evidence>
<accession>A0A5M8FVK1</accession>
<organism evidence="10 11">
    <name type="scientific">Thiohalocapsa marina</name>
    <dbReference type="NCBI Taxonomy" id="424902"/>
    <lineage>
        <taxon>Bacteria</taxon>
        <taxon>Pseudomonadati</taxon>
        <taxon>Pseudomonadota</taxon>
        <taxon>Gammaproteobacteria</taxon>
        <taxon>Chromatiales</taxon>
        <taxon>Chromatiaceae</taxon>
        <taxon>Thiohalocapsa</taxon>
    </lineage>
</organism>
<name>A0A5M8FVK1_9GAMM</name>
<dbReference type="GO" id="GO:0099621">
    <property type="term" value="F:undecaprenyl-phosphate 4-deoxy-4-formamido-L-arabinose transferase activity"/>
    <property type="evidence" value="ECO:0007669"/>
    <property type="project" value="TreeGrafter"/>
</dbReference>
<dbReference type="GO" id="GO:0005886">
    <property type="term" value="C:plasma membrane"/>
    <property type="evidence" value="ECO:0007669"/>
    <property type="project" value="TreeGrafter"/>
</dbReference>
<keyword evidence="4 8" id="KW-0812">Transmembrane</keyword>
<protein>
    <submittedName>
        <fullName evidence="10">Glycosyltransferase</fullName>
    </submittedName>
</protein>
<dbReference type="Pfam" id="PF00535">
    <property type="entry name" value="Glycos_transf_2"/>
    <property type="match status" value="1"/>
</dbReference>
<evidence type="ECO:0000256" key="2">
    <source>
        <dbReference type="ARBA" id="ARBA00022676"/>
    </source>
</evidence>
<proteinExistence type="predicted"/>
<keyword evidence="6 8" id="KW-1133">Transmembrane helix</keyword>
<dbReference type="InterPro" id="IPR029044">
    <property type="entry name" value="Nucleotide-diphossugar_trans"/>
</dbReference>
<feature type="transmembrane region" description="Helical" evidence="8">
    <location>
        <begin position="259"/>
        <end position="285"/>
    </location>
</feature>
<keyword evidence="5" id="KW-0448">Lipopolysaccharide biosynthesis</keyword>
<reference evidence="10 11" key="1">
    <citation type="submission" date="2019-09" db="EMBL/GenBank/DDBJ databases">
        <title>Whole-genome sequence of the purple sulfur bacterium Thiohalocapsa marina DSM 19078.</title>
        <authorList>
            <person name="Kyndt J.A."/>
            <person name="Meyer T.E."/>
        </authorList>
    </citation>
    <scope>NUCLEOTIDE SEQUENCE [LARGE SCALE GENOMIC DNA]</scope>
    <source>
        <strain evidence="10 11">DSM 19078</strain>
    </source>
</reference>
<feature type="transmembrane region" description="Helical" evidence="8">
    <location>
        <begin position="226"/>
        <end position="247"/>
    </location>
</feature>
<gene>
    <name evidence="10" type="ORF">F2Q65_01065</name>
</gene>
<evidence type="ECO:0000256" key="5">
    <source>
        <dbReference type="ARBA" id="ARBA00022985"/>
    </source>
</evidence>
<dbReference type="AlphaFoldDB" id="A0A5M8FVK1"/>
<dbReference type="CDD" id="cd04187">
    <property type="entry name" value="DPM1_like_bac"/>
    <property type="match status" value="1"/>
</dbReference>
<evidence type="ECO:0000313" key="10">
    <source>
        <dbReference type="EMBL" id="KAA6187858.1"/>
    </source>
</evidence>
<evidence type="ECO:0000256" key="1">
    <source>
        <dbReference type="ARBA" id="ARBA00022475"/>
    </source>
</evidence>
<feature type="domain" description="Glycosyltransferase 2-like" evidence="9">
    <location>
        <begin position="3"/>
        <end position="125"/>
    </location>
</feature>
<dbReference type="InterPro" id="IPR001173">
    <property type="entry name" value="Glyco_trans_2-like"/>
</dbReference>
<keyword evidence="7 8" id="KW-0472">Membrane</keyword>
<evidence type="ECO:0000313" key="11">
    <source>
        <dbReference type="Proteomes" id="UP000322981"/>
    </source>
</evidence>
<evidence type="ECO:0000256" key="7">
    <source>
        <dbReference type="ARBA" id="ARBA00023136"/>
    </source>
</evidence>
<dbReference type="PANTHER" id="PTHR48090">
    <property type="entry name" value="UNDECAPRENYL-PHOSPHATE 4-DEOXY-4-FORMAMIDO-L-ARABINOSE TRANSFERASE-RELATED"/>
    <property type="match status" value="1"/>
</dbReference>
<evidence type="ECO:0000256" key="6">
    <source>
        <dbReference type="ARBA" id="ARBA00022989"/>
    </source>
</evidence>
<dbReference type="SUPFAM" id="SSF53448">
    <property type="entry name" value="Nucleotide-diphospho-sugar transferases"/>
    <property type="match status" value="1"/>
</dbReference>
<keyword evidence="3 10" id="KW-0808">Transferase</keyword>
<dbReference type="Gene3D" id="3.90.550.10">
    <property type="entry name" value="Spore Coat Polysaccharide Biosynthesis Protein SpsA, Chain A"/>
    <property type="match status" value="1"/>
</dbReference>
<dbReference type="InterPro" id="IPR050256">
    <property type="entry name" value="Glycosyltransferase_2"/>
</dbReference>
<evidence type="ECO:0000259" key="9">
    <source>
        <dbReference type="Pfam" id="PF00535"/>
    </source>
</evidence>
<dbReference type="OrthoDB" id="9811884at2"/>
<comment type="caution">
    <text evidence="10">The sequence shown here is derived from an EMBL/GenBank/DDBJ whole genome shotgun (WGS) entry which is preliminary data.</text>
</comment>
<dbReference type="GO" id="GO:0009103">
    <property type="term" value="P:lipopolysaccharide biosynthetic process"/>
    <property type="evidence" value="ECO:0007669"/>
    <property type="project" value="UniProtKB-KW"/>
</dbReference>